<dbReference type="Proteomes" id="UP000706039">
    <property type="component" value="Unassembled WGS sequence"/>
</dbReference>
<accession>A0ABS7PKC3</accession>
<dbReference type="Gene3D" id="3.40.50.1820">
    <property type="entry name" value="alpha/beta hydrolase"/>
    <property type="match status" value="1"/>
</dbReference>
<name>A0ABS7PKC3_9SPHN</name>
<feature type="domain" description="AB hydrolase-1" evidence="1">
    <location>
        <begin position="48"/>
        <end position="283"/>
    </location>
</feature>
<dbReference type="EMBL" id="JAINVV010000003">
    <property type="protein sequence ID" value="MBY8821736.1"/>
    <property type="molecule type" value="Genomic_DNA"/>
</dbReference>
<dbReference type="SUPFAM" id="SSF53474">
    <property type="entry name" value="alpha/beta-Hydrolases"/>
    <property type="match status" value="1"/>
</dbReference>
<keyword evidence="3" id="KW-1185">Reference proteome</keyword>
<evidence type="ECO:0000259" key="1">
    <source>
        <dbReference type="Pfam" id="PF12697"/>
    </source>
</evidence>
<organism evidence="2 3">
    <name type="scientific">Sphingomonas colocasiae</name>
    <dbReference type="NCBI Taxonomy" id="1848973"/>
    <lineage>
        <taxon>Bacteria</taxon>
        <taxon>Pseudomonadati</taxon>
        <taxon>Pseudomonadota</taxon>
        <taxon>Alphaproteobacteria</taxon>
        <taxon>Sphingomonadales</taxon>
        <taxon>Sphingomonadaceae</taxon>
        <taxon>Sphingomonas</taxon>
    </lineage>
</organism>
<evidence type="ECO:0000313" key="3">
    <source>
        <dbReference type="Proteomes" id="UP000706039"/>
    </source>
</evidence>
<gene>
    <name evidence="2" type="ORF">K7G82_05500</name>
</gene>
<dbReference type="PRINTS" id="PR00412">
    <property type="entry name" value="EPOXHYDRLASE"/>
</dbReference>
<dbReference type="PANTHER" id="PTHR46438:SF11">
    <property type="entry name" value="LIPASE-RELATED"/>
    <property type="match status" value="1"/>
</dbReference>
<dbReference type="PRINTS" id="PR00111">
    <property type="entry name" value="ABHYDROLASE"/>
</dbReference>
<dbReference type="PANTHER" id="PTHR46438">
    <property type="entry name" value="ALPHA/BETA-HYDROLASES SUPERFAMILY PROTEIN"/>
    <property type="match status" value="1"/>
</dbReference>
<dbReference type="InterPro" id="IPR000073">
    <property type="entry name" value="AB_hydrolase_1"/>
</dbReference>
<reference evidence="2 3" key="1">
    <citation type="submission" date="2021-08" db="EMBL/GenBank/DDBJ databases">
        <authorList>
            <person name="Tuo L."/>
        </authorList>
    </citation>
    <scope>NUCLEOTIDE SEQUENCE [LARGE SCALE GENOMIC DNA]</scope>
    <source>
        <strain evidence="2 3">JCM 31229</strain>
    </source>
</reference>
<dbReference type="InterPro" id="IPR029058">
    <property type="entry name" value="AB_hydrolase_fold"/>
</dbReference>
<sequence length="293" mass="31407">MCSPPWPATCLPSIISSRSGDDIVIETTHRVAGGYDIHIKEIGTGPAIIFIHGSGPGASGISNFRANADAFVAAGYRVILPDMIGYGASSKPEGVDYTLALFAGTLRAALAAHGVERATLVGNSLGGGVALQIALDDPGFVDRLILMAPGCVAPFDAYATMPGIAKMRSGFGGPDFDLAEQKRLVSNLVHPDFASRISDALVAERFAVARTQPKDVLTRMRTPDLSPRLGEVSHPMLVLWGLNDEFCPEAHSRLFLERCPDVRTISFARTGHWVQVERAEEFNRYSIAFLGNV</sequence>
<dbReference type="GO" id="GO:0016787">
    <property type="term" value="F:hydrolase activity"/>
    <property type="evidence" value="ECO:0007669"/>
    <property type="project" value="UniProtKB-KW"/>
</dbReference>
<dbReference type="InterPro" id="IPR000639">
    <property type="entry name" value="Epox_hydrolase-like"/>
</dbReference>
<protein>
    <submittedName>
        <fullName evidence="2">Alpha/beta fold hydrolase</fullName>
    </submittedName>
</protein>
<keyword evidence="2" id="KW-0378">Hydrolase</keyword>
<comment type="caution">
    <text evidence="2">The sequence shown here is derived from an EMBL/GenBank/DDBJ whole genome shotgun (WGS) entry which is preliminary data.</text>
</comment>
<proteinExistence type="predicted"/>
<evidence type="ECO:0000313" key="2">
    <source>
        <dbReference type="EMBL" id="MBY8821736.1"/>
    </source>
</evidence>
<dbReference type="Pfam" id="PF12697">
    <property type="entry name" value="Abhydrolase_6"/>
    <property type="match status" value="1"/>
</dbReference>